<dbReference type="Proteomes" id="UP000799118">
    <property type="component" value="Unassembled WGS sequence"/>
</dbReference>
<accession>A0A6A4GGY1</accession>
<keyword evidence="2" id="KW-1185">Reference proteome</keyword>
<gene>
    <name evidence="1" type="ORF">BT96DRAFT_619021</name>
</gene>
<name>A0A6A4GGY1_9AGAR</name>
<sequence length="95" mass="10844">MHSRSHIFDDSIGMSSGSRMLFMLLEMHGLALNQRTTHLQLLLKLKKLVLQKLSTPSFRSCLRKPVQTCRIVRQTNLTVILLTAAFQRTTPWHGG</sequence>
<dbReference type="AlphaFoldDB" id="A0A6A4GGY1"/>
<evidence type="ECO:0000313" key="2">
    <source>
        <dbReference type="Proteomes" id="UP000799118"/>
    </source>
</evidence>
<reference evidence="1" key="1">
    <citation type="journal article" date="2019" name="Environ. Microbiol.">
        <title>Fungal ecological strategies reflected in gene transcription - a case study of two litter decomposers.</title>
        <authorList>
            <person name="Barbi F."/>
            <person name="Kohler A."/>
            <person name="Barry K."/>
            <person name="Baskaran P."/>
            <person name="Daum C."/>
            <person name="Fauchery L."/>
            <person name="Ihrmark K."/>
            <person name="Kuo A."/>
            <person name="LaButti K."/>
            <person name="Lipzen A."/>
            <person name="Morin E."/>
            <person name="Grigoriev I.V."/>
            <person name="Henrissat B."/>
            <person name="Lindahl B."/>
            <person name="Martin F."/>
        </authorList>
    </citation>
    <scope>NUCLEOTIDE SEQUENCE</scope>
    <source>
        <strain evidence="1">JB14</strain>
    </source>
</reference>
<evidence type="ECO:0000313" key="1">
    <source>
        <dbReference type="EMBL" id="KAE9384872.1"/>
    </source>
</evidence>
<proteinExistence type="predicted"/>
<protein>
    <submittedName>
        <fullName evidence="1">Uncharacterized protein</fullName>
    </submittedName>
</protein>
<organism evidence="1 2">
    <name type="scientific">Gymnopus androsaceus JB14</name>
    <dbReference type="NCBI Taxonomy" id="1447944"/>
    <lineage>
        <taxon>Eukaryota</taxon>
        <taxon>Fungi</taxon>
        <taxon>Dikarya</taxon>
        <taxon>Basidiomycota</taxon>
        <taxon>Agaricomycotina</taxon>
        <taxon>Agaricomycetes</taxon>
        <taxon>Agaricomycetidae</taxon>
        <taxon>Agaricales</taxon>
        <taxon>Marasmiineae</taxon>
        <taxon>Omphalotaceae</taxon>
        <taxon>Gymnopus</taxon>
    </lineage>
</organism>
<dbReference type="EMBL" id="ML770067">
    <property type="protein sequence ID" value="KAE9384872.1"/>
    <property type="molecule type" value="Genomic_DNA"/>
</dbReference>